<feature type="signal peptide" evidence="7">
    <location>
        <begin position="1"/>
        <end position="25"/>
    </location>
</feature>
<keyword evidence="5 6" id="KW-0224">Dipeptidase</keyword>
<dbReference type="AlphaFoldDB" id="A0A1Q9JJU7"/>
<evidence type="ECO:0000313" key="8">
    <source>
        <dbReference type="EMBL" id="OLR56508.1"/>
    </source>
</evidence>
<organism evidence="8 9">
    <name type="scientific">Hornefia porci</name>
    <dbReference type="NCBI Taxonomy" id="2652292"/>
    <lineage>
        <taxon>Bacteria</taxon>
        <taxon>Bacillati</taxon>
        <taxon>Bacillota</taxon>
        <taxon>Clostridia</taxon>
        <taxon>Peptostreptococcales</taxon>
        <taxon>Anaerovoracaceae</taxon>
        <taxon>Hornefia</taxon>
    </lineage>
</organism>
<evidence type="ECO:0000256" key="2">
    <source>
        <dbReference type="ARBA" id="ARBA00007225"/>
    </source>
</evidence>
<dbReference type="GO" id="GO:0006508">
    <property type="term" value="P:proteolysis"/>
    <property type="evidence" value="ECO:0007669"/>
    <property type="project" value="UniProtKB-KW"/>
</dbReference>
<dbReference type="RefSeq" id="WP_075714204.1">
    <property type="nucleotide sequence ID" value="NZ_MJIE01000001.1"/>
</dbReference>
<evidence type="ECO:0000256" key="5">
    <source>
        <dbReference type="ARBA" id="ARBA00022997"/>
    </source>
</evidence>
<comment type="similarity">
    <text evidence="2 6">Belongs to the peptidase C69 family.</text>
</comment>
<keyword evidence="7" id="KW-0732">Signal</keyword>
<dbReference type="InterPro" id="IPR005322">
    <property type="entry name" value="Peptidase_C69"/>
</dbReference>
<evidence type="ECO:0000313" key="9">
    <source>
        <dbReference type="Proteomes" id="UP000187404"/>
    </source>
</evidence>
<dbReference type="Proteomes" id="UP000187404">
    <property type="component" value="Unassembled WGS sequence"/>
</dbReference>
<gene>
    <name evidence="8" type="ORF">BHK98_10790</name>
</gene>
<dbReference type="OrthoDB" id="9764088at2"/>
<keyword evidence="9" id="KW-1185">Reference proteome</keyword>
<sequence>MKRRIRLIVCMTAFAMVMTTAGAFACTGMYVGRDVSKEGTTLIARSEDQGGGAYNKMFKVQKRITRSGRYYKDTGTGFKVKLPKTTYKFTYVPDSSDAEDGQYPASCTNEYGVAVVGTVSTEVSEEYEKADPVKDTGKGLREAILPGLVACQVKSAKQGAQLLARLHDKYGAEEWNTILLSDKKEAWIFENYGGHTYCAMKLPTDKVAVFGNQIMIGTVDPGDKSNYIFSKNLFSTIDKVGAVKEDGKYNLAKSIAGFREEYSNMRTWEGHRVLAPSDAGDYDNDKFYPLLYSPDEKVSVTQIMKLFRDRYEGTKYDMSDAANATRRPIGTTRSSDVHIIQTYAKLPTDACQVQWLLMGNAEHSVFVPSFSGITDTAAEYKVDGSAVSTGSAYWMFKRNATLAQSDRKFLSKGTKDFWSRQEAKENALVQKQLKTVTAKYKKSKKTGRAYVTSIGKAAAKKQLNNSTVLYRALEYTATNNDNDRGSDKGKVTFTRPVSLKTYAEAKGFKVTVKGNRYTLKKGKDTFVLKNKAKSVYKNGEYTDDLIYPVYKVGKTVYAPAGFTGYLK</sequence>
<dbReference type="PANTHER" id="PTHR12994:SF17">
    <property type="entry name" value="LD30995P"/>
    <property type="match status" value="1"/>
</dbReference>
<keyword evidence="4 6" id="KW-0378">Hydrolase</keyword>
<dbReference type="STRING" id="1261640.BHK98_10790"/>
<dbReference type="PROSITE" id="PS51257">
    <property type="entry name" value="PROKAR_LIPOPROTEIN"/>
    <property type="match status" value="1"/>
</dbReference>
<dbReference type="EC" id="3.4.-.-" evidence="6"/>
<evidence type="ECO:0000256" key="4">
    <source>
        <dbReference type="ARBA" id="ARBA00022801"/>
    </source>
</evidence>
<reference evidence="8 9" key="1">
    <citation type="journal article" date="2016" name="Appl. Environ. Microbiol.">
        <title>Function and Phylogeny of Bacterial Butyryl Coenzyme A:Acetate Transferases and Their Diversity in the Proximal Colon of Swine.</title>
        <authorList>
            <person name="Trachsel J."/>
            <person name="Bayles D.O."/>
            <person name="Looft T."/>
            <person name="Levine U.Y."/>
            <person name="Allen H.K."/>
        </authorList>
    </citation>
    <scope>NUCLEOTIDE SEQUENCE [LARGE SCALE GENOMIC DNA]</scope>
    <source>
        <strain evidence="8 9">68-3-10</strain>
    </source>
</reference>
<evidence type="ECO:0000256" key="3">
    <source>
        <dbReference type="ARBA" id="ARBA00022670"/>
    </source>
</evidence>
<protein>
    <recommendedName>
        <fullName evidence="6">Dipeptidase</fullName>
        <ecNumber evidence="6">3.4.-.-</ecNumber>
    </recommendedName>
</protein>
<evidence type="ECO:0000256" key="6">
    <source>
        <dbReference type="RuleBase" id="RU364089"/>
    </source>
</evidence>
<comment type="catalytic activity">
    <reaction evidence="1">
        <text>an L-aminoacyl-L-amino acid + H2O = 2 an L-alpha-amino acid</text>
        <dbReference type="Rhea" id="RHEA:48940"/>
        <dbReference type="ChEBI" id="CHEBI:15377"/>
        <dbReference type="ChEBI" id="CHEBI:59869"/>
        <dbReference type="ChEBI" id="CHEBI:77460"/>
        <dbReference type="EC" id="3.4.13.19"/>
    </reaction>
</comment>
<evidence type="ECO:0000256" key="7">
    <source>
        <dbReference type="SAM" id="SignalP"/>
    </source>
</evidence>
<evidence type="ECO:0000256" key="1">
    <source>
        <dbReference type="ARBA" id="ARBA00001670"/>
    </source>
</evidence>
<dbReference type="InterPro" id="IPR047804">
    <property type="entry name" value="C69_dipept_A-like"/>
</dbReference>
<dbReference type="EMBL" id="MJIE01000001">
    <property type="protein sequence ID" value="OLR56508.1"/>
    <property type="molecule type" value="Genomic_DNA"/>
</dbReference>
<name>A0A1Q9JJU7_9FIRM</name>
<feature type="chain" id="PRO_5013385417" description="Dipeptidase" evidence="7">
    <location>
        <begin position="26"/>
        <end position="567"/>
    </location>
</feature>
<dbReference type="Pfam" id="PF03577">
    <property type="entry name" value="Peptidase_C69"/>
    <property type="match status" value="1"/>
</dbReference>
<keyword evidence="3 6" id="KW-0645">Protease</keyword>
<dbReference type="NCBIfam" id="NF033678">
    <property type="entry name" value="C69_fam_dipept"/>
    <property type="match status" value="1"/>
</dbReference>
<dbReference type="GO" id="GO:0016805">
    <property type="term" value="F:dipeptidase activity"/>
    <property type="evidence" value="ECO:0007669"/>
    <property type="project" value="UniProtKB-KW"/>
</dbReference>
<dbReference type="GO" id="GO:0070004">
    <property type="term" value="F:cysteine-type exopeptidase activity"/>
    <property type="evidence" value="ECO:0007669"/>
    <property type="project" value="InterPro"/>
</dbReference>
<comment type="caution">
    <text evidence="8">The sequence shown here is derived from an EMBL/GenBank/DDBJ whole genome shotgun (WGS) entry which is preliminary data.</text>
</comment>
<accession>A0A1Q9JJU7</accession>
<proteinExistence type="inferred from homology"/>
<dbReference type="PANTHER" id="PTHR12994">
    <property type="entry name" value="SECERNIN"/>
    <property type="match status" value="1"/>
</dbReference>